<proteinExistence type="predicted"/>
<dbReference type="AlphaFoldDB" id="C5C539"/>
<sequence>MTSSAPAGLPGLLTTVVSWVPRLFVLSVTWLVQVLAGAVVLGFAPATAVLADGVARRLADPDAPADLRGGWRTWRAELWSAQLPLGLPALQVVLLAFYLQLTRGSVLAVSVAVLGAVYVVWLAHLPAVYVRRHDGVGAPALWLANLRLMAGGAGAYLLSGVVLLAGGWALVWYAPVAAVAFGPAAAALVAALAVRRVVGRAR</sequence>
<gene>
    <name evidence="2" type="ordered locus">Bcav_3938</name>
</gene>
<feature type="transmembrane region" description="Helical" evidence="1">
    <location>
        <begin position="172"/>
        <end position="194"/>
    </location>
</feature>
<keyword evidence="3" id="KW-1185">Reference proteome</keyword>
<name>C5C539_BEUC1</name>
<keyword evidence="1" id="KW-1133">Transmembrane helix</keyword>
<dbReference type="OrthoDB" id="5149967at2"/>
<dbReference type="Pfam" id="PF04854">
    <property type="entry name" value="DUF624"/>
    <property type="match status" value="1"/>
</dbReference>
<reference evidence="2 3" key="1">
    <citation type="journal article" date="2009" name="Stand. Genomic Sci.">
        <title>Complete genome sequence of Beutenbergia cavernae type strain (HKI 0122).</title>
        <authorList>
            <person name="Land M."/>
            <person name="Pukall R."/>
            <person name="Abt B."/>
            <person name="Goker M."/>
            <person name="Rohde M."/>
            <person name="Glavina Del Rio T."/>
            <person name="Tice H."/>
            <person name="Copeland A."/>
            <person name="Cheng J.F."/>
            <person name="Lucas S."/>
            <person name="Chen F."/>
            <person name="Nolan M."/>
            <person name="Bruce D."/>
            <person name="Goodwin L."/>
            <person name="Pitluck S."/>
            <person name="Ivanova N."/>
            <person name="Mavromatis K."/>
            <person name="Ovchinnikova G."/>
            <person name="Pati A."/>
            <person name="Chen A."/>
            <person name="Palaniappan K."/>
            <person name="Hauser L."/>
            <person name="Chang Y.J."/>
            <person name="Jefferies C.C."/>
            <person name="Saunders E."/>
            <person name="Brettin T."/>
            <person name="Detter J.C."/>
            <person name="Han C."/>
            <person name="Chain P."/>
            <person name="Bristow J."/>
            <person name="Eisen J.A."/>
            <person name="Markowitz V."/>
            <person name="Hugenholtz P."/>
            <person name="Kyrpides N.C."/>
            <person name="Klenk H.P."/>
            <person name="Lapidus A."/>
        </authorList>
    </citation>
    <scope>NUCLEOTIDE SEQUENCE [LARGE SCALE GENOMIC DNA]</scope>
    <source>
        <strain evidence="3">ATCC BAA-8 / DSM 12333 / NBRC 16432</strain>
    </source>
</reference>
<feature type="transmembrane region" description="Helical" evidence="1">
    <location>
        <begin position="78"/>
        <end position="99"/>
    </location>
</feature>
<feature type="transmembrane region" description="Helical" evidence="1">
    <location>
        <begin position="142"/>
        <end position="166"/>
    </location>
</feature>
<evidence type="ECO:0000313" key="2">
    <source>
        <dbReference type="EMBL" id="ACQ82179.1"/>
    </source>
</evidence>
<dbReference type="RefSeq" id="WP_015884416.1">
    <property type="nucleotide sequence ID" value="NC_012669.1"/>
</dbReference>
<protein>
    <submittedName>
        <fullName evidence="2">Uncharacterized protein</fullName>
    </submittedName>
</protein>
<dbReference type="KEGG" id="bcv:Bcav_3938"/>
<keyword evidence="1" id="KW-0472">Membrane</keyword>
<dbReference type="Proteomes" id="UP000007962">
    <property type="component" value="Chromosome"/>
</dbReference>
<evidence type="ECO:0000256" key="1">
    <source>
        <dbReference type="SAM" id="Phobius"/>
    </source>
</evidence>
<dbReference type="InterPro" id="IPR006938">
    <property type="entry name" value="DUF624"/>
</dbReference>
<feature type="transmembrane region" description="Helical" evidence="1">
    <location>
        <begin position="30"/>
        <end position="51"/>
    </location>
</feature>
<evidence type="ECO:0000313" key="3">
    <source>
        <dbReference type="Proteomes" id="UP000007962"/>
    </source>
</evidence>
<feature type="transmembrane region" description="Helical" evidence="1">
    <location>
        <begin position="105"/>
        <end position="130"/>
    </location>
</feature>
<dbReference type="EMBL" id="CP001618">
    <property type="protein sequence ID" value="ACQ82179.1"/>
    <property type="molecule type" value="Genomic_DNA"/>
</dbReference>
<organism evidence="2 3">
    <name type="scientific">Beutenbergia cavernae (strain ATCC BAA-8 / DSM 12333 / CCUG 43141 / JCM 11478 / NBRC 16432 / NCIMB 13614 / HKI 0122)</name>
    <dbReference type="NCBI Taxonomy" id="471853"/>
    <lineage>
        <taxon>Bacteria</taxon>
        <taxon>Bacillati</taxon>
        <taxon>Actinomycetota</taxon>
        <taxon>Actinomycetes</taxon>
        <taxon>Micrococcales</taxon>
        <taxon>Beutenbergiaceae</taxon>
        <taxon>Beutenbergia</taxon>
    </lineage>
</organism>
<dbReference type="eggNOG" id="COG5578">
    <property type="taxonomic scope" value="Bacteria"/>
</dbReference>
<dbReference type="HOGENOM" id="CLU_1352430_0_0_11"/>
<keyword evidence="1" id="KW-0812">Transmembrane</keyword>
<accession>C5C539</accession>
<dbReference type="STRING" id="471853.Bcav_3938"/>